<dbReference type="HOGENOM" id="CLU_2941300_0_0_1"/>
<dbReference type="VEuPathDB" id="FungiDB:ACLA_067540"/>
<gene>
    <name evidence="1" type="ORF">ACLA_067540</name>
</gene>
<dbReference type="GeneID" id="4704667"/>
<name>A1CGN5_ASPCL</name>
<reference evidence="1 2" key="1">
    <citation type="journal article" date="2008" name="PLoS Genet.">
        <title>Genomic islands in the pathogenic filamentous fungus Aspergillus fumigatus.</title>
        <authorList>
            <person name="Fedorova N.D."/>
            <person name="Khaldi N."/>
            <person name="Joardar V.S."/>
            <person name="Maiti R."/>
            <person name="Amedeo P."/>
            <person name="Anderson M.J."/>
            <person name="Crabtree J."/>
            <person name="Silva J.C."/>
            <person name="Badger J.H."/>
            <person name="Albarraq A."/>
            <person name="Angiuoli S."/>
            <person name="Bussey H."/>
            <person name="Bowyer P."/>
            <person name="Cotty P.J."/>
            <person name="Dyer P.S."/>
            <person name="Egan A."/>
            <person name="Galens K."/>
            <person name="Fraser-Liggett C.M."/>
            <person name="Haas B.J."/>
            <person name="Inman J.M."/>
            <person name="Kent R."/>
            <person name="Lemieux S."/>
            <person name="Malavazi I."/>
            <person name="Orvis J."/>
            <person name="Roemer T."/>
            <person name="Ronning C.M."/>
            <person name="Sundaram J.P."/>
            <person name="Sutton G."/>
            <person name="Turner G."/>
            <person name="Venter J.C."/>
            <person name="White O.R."/>
            <person name="Whitty B.R."/>
            <person name="Youngman P."/>
            <person name="Wolfe K.H."/>
            <person name="Goldman G.H."/>
            <person name="Wortman J.R."/>
            <person name="Jiang B."/>
            <person name="Denning D.W."/>
            <person name="Nierman W.C."/>
        </authorList>
    </citation>
    <scope>NUCLEOTIDE SEQUENCE [LARGE SCALE GENOMIC DNA]</scope>
    <source>
        <strain evidence="2">ATCC 1007 / CBS 513.65 / DSM 816 / NCTC 3887 / NRRL 1</strain>
    </source>
</reference>
<protein>
    <submittedName>
        <fullName evidence="1">Uncharacterized protein</fullName>
    </submittedName>
</protein>
<dbReference type="AlphaFoldDB" id="A1CGN5"/>
<organism evidence="1 2">
    <name type="scientific">Aspergillus clavatus (strain ATCC 1007 / CBS 513.65 / DSM 816 / NCTC 3887 / NRRL 1 / QM 1276 / 107)</name>
    <dbReference type="NCBI Taxonomy" id="344612"/>
    <lineage>
        <taxon>Eukaryota</taxon>
        <taxon>Fungi</taxon>
        <taxon>Dikarya</taxon>
        <taxon>Ascomycota</taxon>
        <taxon>Pezizomycotina</taxon>
        <taxon>Eurotiomycetes</taxon>
        <taxon>Eurotiomycetidae</taxon>
        <taxon>Eurotiales</taxon>
        <taxon>Aspergillaceae</taxon>
        <taxon>Aspergillus</taxon>
        <taxon>Aspergillus subgen. Fumigati</taxon>
    </lineage>
</organism>
<dbReference type="KEGG" id="act:ACLA_067540"/>
<dbReference type="EMBL" id="DS027053">
    <property type="protein sequence ID" value="EAW11115.1"/>
    <property type="molecule type" value="Genomic_DNA"/>
</dbReference>
<sequence>MCAFITYTDKGTWACCENGATGIVDCSNPSDEVYPGPMPSKLVTVQFLPTLGTPTQRLRA</sequence>
<accession>A1CGN5</accession>
<evidence type="ECO:0000313" key="2">
    <source>
        <dbReference type="Proteomes" id="UP000006701"/>
    </source>
</evidence>
<dbReference type="Proteomes" id="UP000006701">
    <property type="component" value="Unassembled WGS sequence"/>
</dbReference>
<evidence type="ECO:0000313" key="1">
    <source>
        <dbReference type="EMBL" id="EAW11115.1"/>
    </source>
</evidence>
<keyword evidence="2" id="KW-1185">Reference proteome</keyword>
<dbReference type="OrthoDB" id="5215637at2759"/>
<proteinExistence type="predicted"/>
<dbReference type="RefSeq" id="XP_001272541.1">
    <property type="nucleotide sequence ID" value="XM_001272540.1"/>
</dbReference>